<dbReference type="OrthoDB" id="5298045at2"/>
<dbReference type="PANTHER" id="PTHR22617:SF43">
    <property type="entry name" value="PROTEIN PILI"/>
    <property type="match status" value="1"/>
</dbReference>
<dbReference type="PROSITE" id="PS50851">
    <property type="entry name" value="CHEW"/>
    <property type="match status" value="1"/>
</dbReference>
<dbReference type="RefSeq" id="WP_109679468.1">
    <property type="nucleotide sequence ID" value="NZ_CP086615.1"/>
</dbReference>
<dbReference type="EMBL" id="QFFI01000024">
    <property type="protein sequence ID" value="PWG61990.1"/>
    <property type="molecule type" value="Genomic_DNA"/>
</dbReference>
<gene>
    <name evidence="2" type="ORF">DEM34_14105</name>
</gene>
<dbReference type="AlphaFoldDB" id="A0A2U2MYN0"/>
<dbReference type="Gene3D" id="2.30.30.40">
    <property type="entry name" value="SH3 Domains"/>
    <property type="match status" value="1"/>
</dbReference>
<dbReference type="GO" id="GO:0005829">
    <property type="term" value="C:cytosol"/>
    <property type="evidence" value="ECO:0007669"/>
    <property type="project" value="TreeGrafter"/>
</dbReference>
<keyword evidence="3" id="KW-1185">Reference proteome</keyword>
<comment type="caution">
    <text evidence="2">The sequence shown here is derived from an EMBL/GenBank/DDBJ whole genome shotgun (WGS) entry which is preliminary data.</text>
</comment>
<organism evidence="2 3">
    <name type="scientific">Sediminicurvatus halobius</name>
    <dbReference type="NCBI Taxonomy" id="2182432"/>
    <lineage>
        <taxon>Bacteria</taxon>
        <taxon>Pseudomonadati</taxon>
        <taxon>Pseudomonadota</taxon>
        <taxon>Gammaproteobacteria</taxon>
        <taxon>Chromatiales</taxon>
        <taxon>Ectothiorhodospiraceae</taxon>
        <taxon>Sediminicurvatus</taxon>
    </lineage>
</organism>
<proteinExistence type="predicted"/>
<evidence type="ECO:0000313" key="3">
    <source>
        <dbReference type="Proteomes" id="UP000245474"/>
    </source>
</evidence>
<dbReference type="PANTHER" id="PTHR22617">
    <property type="entry name" value="CHEMOTAXIS SENSOR HISTIDINE KINASE-RELATED"/>
    <property type="match status" value="1"/>
</dbReference>
<dbReference type="SUPFAM" id="SSF50341">
    <property type="entry name" value="CheW-like"/>
    <property type="match status" value="1"/>
</dbReference>
<reference evidence="2 3" key="1">
    <citation type="submission" date="2018-05" db="EMBL/GenBank/DDBJ databases">
        <title>Spiribacter halobius sp. nov., a moderately halophilic bacterium isolated from marine solar saltern.</title>
        <authorList>
            <person name="Zheng W.-S."/>
            <person name="Lu D.-C."/>
            <person name="Du Z.-J."/>
        </authorList>
    </citation>
    <scope>NUCLEOTIDE SEQUENCE [LARGE SCALE GENOMIC DNA]</scope>
    <source>
        <strain evidence="2 3">E85</strain>
    </source>
</reference>
<accession>A0A2U2MYN0</accession>
<evidence type="ECO:0000313" key="2">
    <source>
        <dbReference type="EMBL" id="PWG61990.1"/>
    </source>
</evidence>
<dbReference type="Proteomes" id="UP000245474">
    <property type="component" value="Unassembled WGS sequence"/>
</dbReference>
<dbReference type="SMART" id="SM00260">
    <property type="entry name" value="CheW"/>
    <property type="match status" value="1"/>
</dbReference>
<dbReference type="InterPro" id="IPR039315">
    <property type="entry name" value="CheW"/>
</dbReference>
<feature type="domain" description="CheW-like" evidence="1">
    <location>
        <begin position="47"/>
        <end position="191"/>
    </location>
</feature>
<dbReference type="InterPro" id="IPR002545">
    <property type="entry name" value="CheW-lke_dom"/>
</dbReference>
<protein>
    <submittedName>
        <fullName evidence="2">Chemotaxis protein CheW</fullName>
    </submittedName>
</protein>
<dbReference type="Gene3D" id="2.40.50.180">
    <property type="entry name" value="CheA-289, Domain 4"/>
    <property type="match status" value="1"/>
</dbReference>
<dbReference type="GO" id="GO:0007165">
    <property type="term" value="P:signal transduction"/>
    <property type="evidence" value="ECO:0007669"/>
    <property type="project" value="InterPro"/>
</dbReference>
<dbReference type="GO" id="GO:0006935">
    <property type="term" value="P:chemotaxis"/>
    <property type="evidence" value="ECO:0007669"/>
    <property type="project" value="InterPro"/>
</dbReference>
<sequence>MPRSAAEPERSEVRAGDEGPWALLRHLERLGLGHREPLPAQEAARDVWSGVGFRIGGQHYVAALGDVAEIMTWPAVSRVPHTRSWVRGLANVRGNLLPILDLSAFLGRGEVAPSRLVRVLVIEQQGVNAGLLVDEVLGMRQFDQADWQESVSAEAGITPFLDGRFSTAEGEWPVFSMAALARHPRFLSVAD</sequence>
<dbReference type="Pfam" id="PF01584">
    <property type="entry name" value="CheW"/>
    <property type="match status" value="1"/>
</dbReference>
<evidence type="ECO:0000259" key="1">
    <source>
        <dbReference type="PROSITE" id="PS50851"/>
    </source>
</evidence>
<dbReference type="InterPro" id="IPR036061">
    <property type="entry name" value="CheW-like_dom_sf"/>
</dbReference>
<name>A0A2U2MYN0_9GAMM</name>